<name>A0AAW0Z7I3_9TREE</name>
<feature type="region of interest" description="Disordered" evidence="1">
    <location>
        <begin position="265"/>
        <end position="294"/>
    </location>
</feature>
<keyword evidence="3" id="KW-1185">Reference proteome</keyword>
<dbReference type="Pfam" id="PF12239">
    <property type="entry name" value="DUF3605"/>
    <property type="match status" value="2"/>
</dbReference>
<dbReference type="KEGG" id="kne:92177912"/>
<dbReference type="Proteomes" id="UP001388673">
    <property type="component" value="Unassembled WGS sequence"/>
</dbReference>
<accession>A0AAW0Z7I3</accession>
<dbReference type="AlphaFoldDB" id="A0AAW0Z7I3"/>
<sequence length="390" mass="42995">MSEVIYCNDTRYPGPKAHPAPPAITGLPTQAELDAYPRMFTWGELKEIIMTGQLEELMRNKEMQFKYDQWSGGMKAKFGSTEKYLTQARLPFEQSPSQPAEPTYDLTTSLDQPHPLPSGLPTQDTEPQTPVSGSSTPASVGFVSLASLSLVNGKLTKSKSKSALSIASSPGEETGVTPEGKEAEEEEEHKVEYLRFDPEKGLDAEKYAVLPNDWPYNVPYGVRHFCVWSRIPIAHPHLVGYDPAAWAKIEDEGLGGFTGVTPLPPATITPPQSQFPSPPSSNDGSATPAGAVGRGKYQVELPKTEWYARDVMHGGREMRQWAGAQYESEGGKEVGKMVKGLWDERGWECLWFVNPPRLQSVPGFSHFHVFARRKTPEEIDAAESILTCKA</sequence>
<proteinExistence type="predicted"/>
<gene>
    <name evidence="2" type="ORF">IAR55_000652</name>
</gene>
<evidence type="ECO:0000256" key="1">
    <source>
        <dbReference type="SAM" id="MobiDB-lite"/>
    </source>
</evidence>
<evidence type="ECO:0000313" key="2">
    <source>
        <dbReference type="EMBL" id="KAK8870082.1"/>
    </source>
</evidence>
<dbReference type="RefSeq" id="XP_066806328.1">
    <property type="nucleotide sequence ID" value="XM_066943786.1"/>
</dbReference>
<protein>
    <recommendedName>
        <fullName evidence="4">Cytoplasmic protein</fullName>
    </recommendedName>
</protein>
<dbReference type="GO" id="GO:0005737">
    <property type="term" value="C:cytoplasm"/>
    <property type="evidence" value="ECO:0007669"/>
    <property type="project" value="TreeGrafter"/>
</dbReference>
<dbReference type="PANTHER" id="PTHR35020">
    <property type="entry name" value="N-ACETYLGLUCOSAMINE-INDUCED PROTEIN 1"/>
    <property type="match status" value="1"/>
</dbReference>
<feature type="region of interest" description="Disordered" evidence="1">
    <location>
        <begin position="91"/>
        <end position="136"/>
    </location>
</feature>
<dbReference type="GeneID" id="92177912"/>
<organism evidence="2 3">
    <name type="scientific">Kwoniella newhampshirensis</name>
    <dbReference type="NCBI Taxonomy" id="1651941"/>
    <lineage>
        <taxon>Eukaryota</taxon>
        <taxon>Fungi</taxon>
        <taxon>Dikarya</taxon>
        <taxon>Basidiomycota</taxon>
        <taxon>Agaricomycotina</taxon>
        <taxon>Tremellomycetes</taxon>
        <taxon>Tremellales</taxon>
        <taxon>Cryptococcaceae</taxon>
        <taxon>Kwoniella</taxon>
    </lineage>
</organism>
<dbReference type="GO" id="GO:0006044">
    <property type="term" value="P:N-acetylglucosamine metabolic process"/>
    <property type="evidence" value="ECO:0007669"/>
    <property type="project" value="TreeGrafter"/>
</dbReference>
<feature type="compositionally biased region" description="Polar residues" evidence="1">
    <location>
        <begin position="120"/>
        <end position="136"/>
    </location>
</feature>
<feature type="region of interest" description="Disordered" evidence="1">
    <location>
        <begin position="161"/>
        <end position="189"/>
    </location>
</feature>
<feature type="compositionally biased region" description="Polar residues" evidence="1">
    <location>
        <begin position="94"/>
        <end position="111"/>
    </location>
</feature>
<evidence type="ECO:0000313" key="3">
    <source>
        <dbReference type="Proteomes" id="UP001388673"/>
    </source>
</evidence>
<dbReference type="EMBL" id="JBCAWK010000001">
    <property type="protein sequence ID" value="KAK8870082.1"/>
    <property type="molecule type" value="Genomic_DNA"/>
</dbReference>
<evidence type="ECO:0008006" key="4">
    <source>
        <dbReference type="Google" id="ProtNLM"/>
    </source>
</evidence>
<dbReference type="PANTHER" id="PTHR35020:SF2">
    <property type="entry name" value="N-ACETYLGLUCOSAMINE-INDUCED PROTEIN 1"/>
    <property type="match status" value="1"/>
</dbReference>
<dbReference type="InterPro" id="IPR022036">
    <property type="entry name" value="DUF3605"/>
</dbReference>
<comment type="caution">
    <text evidence="2">The sequence shown here is derived from an EMBL/GenBank/DDBJ whole genome shotgun (WGS) entry which is preliminary data.</text>
</comment>
<reference evidence="2 3" key="1">
    <citation type="journal article" date="2024" name="bioRxiv">
        <title>Comparative genomics of Cryptococcus and Kwoniella reveals pathogenesis evolution and contrasting karyotype dynamics via intercentromeric recombination or chromosome fusion.</title>
        <authorList>
            <person name="Coelho M.A."/>
            <person name="David-Palma M."/>
            <person name="Shea T."/>
            <person name="Bowers K."/>
            <person name="McGinley-Smith S."/>
            <person name="Mohammad A.W."/>
            <person name="Gnirke A."/>
            <person name="Yurkov A.M."/>
            <person name="Nowrousian M."/>
            <person name="Sun S."/>
            <person name="Cuomo C.A."/>
            <person name="Heitman J."/>
        </authorList>
    </citation>
    <scope>NUCLEOTIDE SEQUENCE [LARGE SCALE GENOMIC DNA]</scope>
    <source>
        <strain evidence="2 3">CBS 13917</strain>
    </source>
</reference>